<reference evidence="2" key="1">
    <citation type="journal article" date="2014" name="Int. J. Syst. Evol. Microbiol.">
        <title>Complete genome sequence of Corynebacterium casei LMG S-19264T (=DSM 44701T), isolated from a smear-ripened cheese.</title>
        <authorList>
            <consortium name="US DOE Joint Genome Institute (JGI-PGF)"/>
            <person name="Walter F."/>
            <person name="Albersmeier A."/>
            <person name="Kalinowski J."/>
            <person name="Ruckert C."/>
        </authorList>
    </citation>
    <scope>NUCLEOTIDE SEQUENCE</scope>
    <source>
        <strain evidence="2">JCM 4403</strain>
    </source>
</reference>
<feature type="compositionally biased region" description="Basic and acidic residues" evidence="1">
    <location>
        <begin position="65"/>
        <end position="75"/>
    </location>
</feature>
<dbReference type="RefSeq" id="WP_189557640.1">
    <property type="nucleotide sequence ID" value="NZ_BMTU01000004.1"/>
</dbReference>
<evidence type="ECO:0000313" key="2">
    <source>
        <dbReference type="EMBL" id="GGQ75812.1"/>
    </source>
</evidence>
<dbReference type="EMBL" id="BMTU01000004">
    <property type="protein sequence ID" value="GGQ75812.1"/>
    <property type="molecule type" value="Genomic_DNA"/>
</dbReference>
<evidence type="ECO:0000313" key="3">
    <source>
        <dbReference type="Proteomes" id="UP000656732"/>
    </source>
</evidence>
<feature type="compositionally biased region" description="Low complexity" evidence="1">
    <location>
        <begin position="172"/>
        <end position="181"/>
    </location>
</feature>
<feature type="region of interest" description="Disordered" evidence="1">
    <location>
        <begin position="53"/>
        <end position="75"/>
    </location>
</feature>
<dbReference type="AlphaFoldDB" id="A0A918EXC9"/>
<feature type="region of interest" description="Disordered" evidence="1">
    <location>
        <begin position="156"/>
        <end position="181"/>
    </location>
</feature>
<evidence type="ECO:0000256" key="1">
    <source>
        <dbReference type="SAM" id="MobiDB-lite"/>
    </source>
</evidence>
<dbReference type="Proteomes" id="UP000656732">
    <property type="component" value="Unassembled WGS sequence"/>
</dbReference>
<accession>A0A918EXC9</accession>
<proteinExistence type="predicted"/>
<keyword evidence="3" id="KW-1185">Reference proteome</keyword>
<organism evidence="2 3">
    <name type="scientific">Streptomyces pilosus</name>
    <dbReference type="NCBI Taxonomy" id="28893"/>
    <lineage>
        <taxon>Bacteria</taxon>
        <taxon>Bacillati</taxon>
        <taxon>Actinomycetota</taxon>
        <taxon>Actinomycetes</taxon>
        <taxon>Kitasatosporales</taxon>
        <taxon>Streptomycetaceae</taxon>
        <taxon>Streptomyces</taxon>
    </lineage>
</organism>
<protein>
    <submittedName>
        <fullName evidence="2">Uncharacterized protein</fullName>
    </submittedName>
</protein>
<sequence>MTVTAITVVALLFLIAVGGVLIHRLNVQHGERIAAFSYSDALPGVGRRARRRRRSEADVIAAPTRETRDRGAGEDDRRRHVMAILRERQAYREKVMRALLRTAGGDGQGSVDGAELQDDLGIPERDFLVACTYLADEGWIIVDRGPGDRPTTIRLTPRGVGWPRAGTERAAEPAAPQYAPE</sequence>
<gene>
    <name evidence="2" type="ORF">GCM10010280_22440</name>
</gene>
<reference evidence="2" key="2">
    <citation type="submission" date="2020-09" db="EMBL/GenBank/DDBJ databases">
        <authorList>
            <person name="Sun Q."/>
            <person name="Ohkuma M."/>
        </authorList>
    </citation>
    <scope>NUCLEOTIDE SEQUENCE</scope>
    <source>
        <strain evidence="2">JCM 4403</strain>
    </source>
</reference>
<name>A0A918EXC9_9ACTN</name>
<comment type="caution">
    <text evidence="2">The sequence shown here is derived from an EMBL/GenBank/DDBJ whole genome shotgun (WGS) entry which is preliminary data.</text>
</comment>